<reference evidence="2" key="1">
    <citation type="submission" date="2016-10" db="EMBL/GenBank/DDBJ databases">
        <authorList>
            <person name="Varghese N."/>
            <person name="Submissions S."/>
        </authorList>
    </citation>
    <scope>NUCLEOTIDE SEQUENCE [LARGE SCALE GENOMIC DNA]</scope>
    <source>
        <strain evidence="2">DSM 21368</strain>
    </source>
</reference>
<dbReference type="AlphaFoldDB" id="A0A1H5HYW0"/>
<protein>
    <submittedName>
        <fullName evidence="1">Uncharacterized protein</fullName>
    </submittedName>
</protein>
<dbReference type="EMBL" id="FNTX01000001">
    <property type="protein sequence ID" value="SEE33085.1"/>
    <property type="molecule type" value="Genomic_DNA"/>
</dbReference>
<keyword evidence="2" id="KW-1185">Reference proteome</keyword>
<organism evidence="1 2">
    <name type="scientific">Ruania alba</name>
    <dbReference type="NCBI Taxonomy" id="648782"/>
    <lineage>
        <taxon>Bacteria</taxon>
        <taxon>Bacillati</taxon>
        <taxon>Actinomycetota</taxon>
        <taxon>Actinomycetes</taxon>
        <taxon>Micrococcales</taxon>
        <taxon>Ruaniaceae</taxon>
        <taxon>Ruania</taxon>
    </lineage>
</organism>
<name>A0A1H5HYW0_9MICO</name>
<sequence length="60" mass="7208">MVDPDPPLRQRVDDPDALTAEFVQLVDLLEMRDEVLDRLKNLAEKGGLRFFRRLRSLWRW</sequence>
<accession>A0A1H5HYW0</accession>
<evidence type="ECO:0000313" key="2">
    <source>
        <dbReference type="Proteomes" id="UP000199220"/>
    </source>
</evidence>
<proteinExistence type="predicted"/>
<evidence type="ECO:0000313" key="1">
    <source>
        <dbReference type="EMBL" id="SEE33085.1"/>
    </source>
</evidence>
<dbReference type="Proteomes" id="UP000199220">
    <property type="component" value="Unassembled WGS sequence"/>
</dbReference>
<gene>
    <name evidence="1" type="ORF">SAMN04488554_2112</name>
</gene>